<reference evidence="2 3" key="1">
    <citation type="submission" date="2020-10" db="EMBL/GenBank/DDBJ databases">
        <title>Novel bacteriophages targeting Providencia spp. as potential agents for phage therapy.</title>
        <authorList>
            <person name="Rakov C."/>
            <person name="Alkalay-Oren S."/>
            <person name="Coppenhagen-Glazer S."/>
            <person name="Hazan R."/>
        </authorList>
    </citation>
    <scope>NUCLEOTIDE SEQUENCE [LARGE SCALE GENOMIC DNA]</scope>
</reference>
<keyword evidence="1" id="KW-1133">Transmembrane helix</keyword>
<dbReference type="EMBL" id="MW057857">
    <property type="protein sequence ID" value="QPB12161.1"/>
    <property type="molecule type" value="Genomic_DNA"/>
</dbReference>
<organism evidence="2 3">
    <name type="scientific">Providencia phage PSTCR5</name>
    <dbReference type="NCBI Taxonomy" id="2783547"/>
    <lineage>
        <taxon>Viruses</taxon>
        <taxon>Duplodnaviria</taxon>
        <taxon>Heunggongvirae</taxon>
        <taxon>Uroviricota</taxon>
        <taxon>Caudoviricetes</taxon>
        <taxon>Demerecviridae</taxon>
        <taxon>Priunavirus</taxon>
        <taxon>Priunavirus PSTCR5</taxon>
    </lineage>
</organism>
<dbReference type="GeneID" id="65132508"/>
<name>A0A873WL65_9CAUD</name>
<evidence type="ECO:0000256" key="1">
    <source>
        <dbReference type="SAM" id="Phobius"/>
    </source>
</evidence>
<dbReference type="KEGG" id="vg:65132508"/>
<dbReference type="RefSeq" id="YP_010113948.1">
    <property type="nucleotide sequence ID" value="NC_055910.1"/>
</dbReference>
<evidence type="ECO:0000313" key="3">
    <source>
        <dbReference type="Proteomes" id="UP000663042"/>
    </source>
</evidence>
<sequence>MWDLFLSPNGDLSWLSLLLAAVCTIAILVIFDDNEPLL</sequence>
<evidence type="ECO:0000313" key="2">
    <source>
        <dbReference type="EMBL" id="QPB12161.1"/>
    </source>
</evidence>
<protein>
    <submittedName>
        <fullName evidence="2">Uncharacterized protein</fullName>
    </submittedName>
</protein>
<keyword evidence="1" id="KW-0472">Membrane</keyword>
<accession>A0A873WL65</accession>
<dbReference type="Proteomes" id="UP000663042">
    <property type="component" value="Segment"/>
</dbReference>
<keyword evidence="3" id="KW-1185">Reference proteome</keyword>
<proteinExistence type="predicted"/>
<keyword evidence="1" id="KW-0812">Transmembrane</keyword>
<feature type="transmembrane region" description="Helical" evidence="1">
    <location>
        <begin position="12"/>
        <end position="31"/>
    </location>
</feature>